<keyword evidence="6 13" id="KW-0347">Helicase</keyword>
<dbReference type="Proteomes" id="UP000587070">
    <property type="component" value="Unassembled WGS sequence"/>
</dbReference>
<evidence type="ECO:0000313" key="16">
    <source>
        <dbReference type="Proteomes" id="UP000587070"/>
    </source>
</evidence>
<dbReference type="GO" id="GO:0043139">
    <property type="term" value="F:5'-3' DNA helicase activity"/>
    <property type="evidence" value="ECO:0007669"/>
    <property type="project" value="UniProtKB-EC"/>
</dbReference>
<evidence type="ECO:0000256" key="8">
    <source>
        <dbReference type="ARBA" id="ARBA00023125"/>
    </source>
</evidence>
<dbReference type="CDD" id="cd00984">
    <property type="entry name" value="DnaB_C"/>
    <property type="match status" value="1"/>
</dbReference>
<dbReference type="SMART" id="SM00382">
    <property type="entry name" value="AAA"/>
    <property type="match status" value="1"/>
</dbReference>
<protein>
    <recommendedName>
        <fullName evidence="12 13">Replicative DNA helicase</fullName>
        <ecNumber evidence="12 13">5.6.2.3</ecNumber>
    </recommendedName>
</protein>
<dbReference type="GO" id="GO:0005524">
    <property type="term" value="F:ATP binding"/>
    <property type="evidence" value="ECO:0007669"/>
    <property type="project" value="UniProtKB-UniRule"/>
</dbReference>
<dbReference type="PROSITE" id="PS51199">
    <property type="entry name" value="SF4_HELICASE"/>
    <property type="match status" value="1"/>
</dbReference>
<proteinExistence type="inferred from homology"/>
<accession>A0A840G9M7</accession>
<comment type="caution">
    <text evidence="15">The sequence shown here is derived from an EMBL/GenBank/DDBJ whole genome shotgun (WGS) entry which is preliminary data.</text>
</comment>
<evidence type="ECO:0000256" key="6">
    <source>
        <dbReference type="ARBA" id="ARBA00022806"/>
    </source>
</evidence>
<dbReference type="NCBIfam" id="TIGR00665">
    <property type="entry name" value="DnaB"/>
    <property type="match status" value="1"/>
</dbReference>
<reference evidence="15 16" key="1">
    <citation type="submission" date="2020-08" db="EMBL/GenBank/DDBJ databases">
        <title>Genome sequencing of Purple Non-Sulfur Bacteria from various extreme environments.</title>
        <authorList>
            <person name="Mayer M."/>
        </authorList>
    </citation>
    <scope>NUCLEOTIDE SEQUENCE [LARGE SCALE GENOMIC DNA]</scope>
    <source>
        <strain evidence="15 16">2761</strain>
    </source>
</reference>
<evidence type="ECO:0000256" key="12">
    <source>
        <dbReference type="NCBIfam" id="TIGR00665"/>
    </source>
</evidence>
<keyword evidence="3 13" id="KW-0235">DNA replication</keyword>
<dbReference type="Gene3D" id="3.40.50.300">
    <property type="entry name" value="P-loop containing nucleotide triphosphate hydrolases"/>
    <property type="match status" value="1"/>
</dbReference>
<dbReference type="GO" id="GO:1990077">
    <property type="term" value="C:primosome complex"/>
    <property type="evidence" value="ECO:0007669"/>
    <property type="project" value="UniProtKB-UniRule"/>
</dbReference>
<dbReference type="GO" id="GO:0003677">
    <property type="term" value="F:DNA binding"/>
    <property type="evidence" value="ECO:0007669"/>
    <property type="project" value="UniProtKB-UniRule"/>
</dbReference>
<evidence type="ECO:0000256" key="3">
    <source>
        <dbReference type="ARBA" id="ARBA00022705"/>
    </source>
</evidence>
<evidence type="ECO:0000256" key="4">
    <source>
        <dbReference type="ARBA" id="ARBA00022741"/>
    </source>
</evidence>
<keyword evidence="2 13" id="KW-0639">Primosome</keyword>
<keyword evidence="8 13" id="KW-0238">DNA-binding</keyword>
<dbReference type="PANTHER" id="PTHR30153:SF2">
    <property type="entry name" value="REPLICATIVE DNA HELICASE"/>
    <property type="match status" value="1"/>
</dbReference>
<keyword evidence="16" id="KW-1185">Reference proteome</keyword>
<keyword evidence="7 13" id="KW-0067">ATP-binding</keyword>
<dbReference type="GO" id="GO:0016787">
    <property type="term" value="F:hydrolase activity"/>
    <property type="evidence" value="ECO:0007669"/>
    <property type="project" value="UniProtKB-KW"/>
</dbReference>
<evidence type="ECO:0000259" key="14">
    <source>
        <dbReference type="PROSITE" id="PS51199"/>
    </source>
</evidence>
<evidence type="ECO:0000256" key="5">
    <source>
        <dbReference type="ARBA" id="ARBA00022801"/>
    </source>
</evidence>
<dbReference type="OrthoDB" id="9773982at2"/>
<dbReference type="GO" id="GO:0006269">
    <property type="term" value="P:DNA replication, synthesis of primer"/>
    <property type="evidence" value="ECO:0007669"/>
    <property type="project" value="UniProtKB-UniRule"/>
</dbReference>
<dbReference type="EC" id="5.6.2.3" evidence="12 13"/>
<dbReference type="Pfam" id="PF00772">
    <property type="entry name" value="DnaB"/>
    <property type="match status" value="1"/>
</dbReference>
<evidence type="ECO:0000256" key="9">
    <source>
        <dbReference type="ARBA" id="ARBA00023235"/>
    </source>
</evidence>
<dbReference type="SUPFAM" id="SSF52540">
    <property type="entry name" value="P-loop containing nucleoside triphosphate hydrolases"/>
    <property type="match status" value="1"/>
</dbReference>
<dbReference type="GO" id="GO:0005829">
    <property type="term" value="C:cytosol"/>
    <property type="evidence" value="ECO:0007669"/>
    <property type="project" value="TreeGrafter"/>
</dbReference>
<dbReference type="InterPro" id="IPR003593">
    <property type="entry name" value="AAA+_ATPase"/>
</dbReference>
<sequence>MAKSFKSFNAQSRDAAVDPAIAQLRVPPHSLEAEQSVLGGLLLDNSAWDRIADLLSEGDFYRDEHRRIWRQISKLFERGKPVDAVTVAEALETAGQGEQTGGLAYLGELAANTPSASNIRRYAEIVRERAILRQLVTAGDEIAGSALNPLGRDPKTLLDEAEAKVFAIAESGFRHQSGFQHINPLLTQVVERIQELHDRDNASDITGVPTGYHDLDGKTSGLQPGDLLIVAGRPSMGKTSLALNMAEHVAIEVGLPVAVFSMEMGGAQLAMRMLASVGRLDSHRVRTGRLNDDEWSRLSLAIGKMHEAPLYIDETPALNPIDLRARARRLHRQCGSLGLIVIDYLQLMSSTSAGENRATEISEISRSLKGLAKELSVPVIALSQLNRSLEQRPNKRPVMSDLRESGAIEQDADVIMFIYRDEVYNQDTPDKGIAEIIIAKQRNGPIGTVNLAFLGEYTRFENLAHQGGY</sequence>
<dbReference type="SUPFAM" id="SSF48024">
    <property type="entry name" value="N-terminal domain of DnaB helicase"/>
    <property type="match status" value="1"/>
</dbReference>
<keyword evidence="9" id="KW-0413">Isomerase</keyword>
<dbReference type="InterPro" id="IPR036185">
    <property type="entry name" value="DNA_heli_DnaB-like_N_sf"/>
</dbReference>
<dbReference type="InterPro" id="IPR027417">
    <property type="entry name" value="P-loop_NTPase"/>
</dbReference>
<dbReference type="InterPro" id="IPR007693">
    <property type="entry name" value="DNA_helicase_DnaB-like_N"/>
</dbReference>
<name>A0A840G9M7_RHOTE</name>
<evidence type="ECO:0000256" key="13">
    <source>
        <dbReference type="RuleBase" id="RU362085"/>
    </source>
</evidence>
<dbReference type="GO" id="GO:0042802">
    <property type="term" value="F:identical protein binding"/>
    <property type="evidence" value="ECO:0007669"/>
    <property type="project" value="UniProtKB-ARBA"/>
</dbReference>
<feature type="domain" description="SF4 helicase" evidence="14">
    <location>
        <begin position="201"/>
        <end position="467"/>
    </location>
</feature>
<dbReference type="NCBIfam" id="NF004384">
    <property type="entry name" value="PRK05748.1"/>
    <property type="match status" value="1"/>
</dbReference>
<dbReference type="AlphaFoldDB" id="A0A840G9M7"/>
<keyword evidence="5 13" id="KW-0378">Hydrolase</keyword>
<comment type="catalytic activity">
    <reaction evidence="11 13">
        <text>ATP + H2O = ADP + phosphate + H(+)</text>
        <dbReference type="Rhea" id="RHEA:13065"/>
        <dbReference type="ChEBI" id="CHEBI:15377"/>
        <dbReference type="ChEBI" id="CHEBI:15378"/>
        <dbReference type="ChEBI" id="CHEBI:30616"/>
        <dbReference type="ChEBI" id="CHEBI:43474"/>
        <dbReference type="ChEBI" id="CHEBI:456216"/>
        <dbReference type="EC" id="5.6.2.3"/>
    </reaction>
</comment>
<organism evidence="15 16">
    <name type="scientific">Rhodocyclus tenuis</name>
    <name type="common">Rhodospirillum tenue</name>
    <dbReference type="NCBI Taxonomy" id="1066"/>
    <lineage>
        <taxon>Bacteria</taxon>
        <taxon>Pseudomonadati</taxon>
        <taxon>Pseudomonadota</taxon>
        <taxon>Betaproteobacteria</taxon>
        <taxon>Rhodocyclales</taxon>
        <taxon>Rhodocyclaceae</taxon>
        <taxon>Rhodocyclus</taxon>
    </lineage>
</organism>
<evidence type="ECO:0000256" key="11">
    <source>
        <dbReference type="ARBA" id="ARBA00048954"/>
    </source>
</evidence>
<evidence type="ECO:0000256" key="10">
    <source>
        <dbReference type="ARBA" id="ARBA00044932"/>
    </source>
</evidence>
<gene>
    <name evidence="15" type="ORF">GGD90_001974</name>
</gene>
<dbReference type="FunFam" id="3.40.50.300:FF:000076">
    <property type="entry name" value="Replicative DNA helicase"/>
    <property type="match status" value="1"/>
</dbReference>
<comment type="similarity">
    <text evidence="1 13">Belongs to the helicase family. DnaB subfamily.</text>
</comment>
<dbReference type="FunFam" id="1.10.860.10:FF:000001">
    <property type="entry name" value="Replicative DNA helicase"/>
    <property type="match status" value="1"/>
</dbReference>
<dbReference type="InterPro" id="IPR016136">
    <property type="entry name" value="DNA_helicase_N/primase_C"/>
</dbReference>
<comment type="function">
    <text evidence="10 13">The main replicative DNA helicase, it participates in initiation and elongation during chromosome replication. Travels ahead of the DNA replisome, separating dsDNA into templates for DNA synthesis. A processive ATP-dependent 5'-3' DNA helicase it has DNA-dependent ATPase activity.</text>
</comment>
<dbReference type="EMBL" id="JACIGE010000006">
    <property type="protein sequence ID" value="MBB4247600.1"/>
    <property type="molecule type" value="Genomic_DNA"/>
</dbReference>
<dbReference type="PANTHER" id="PTHR30153">
    <property type="entry name" value="REPLICATIVE DNA HELICASE DNAB"/>
    <property type="match status" value="1"/>
</dbReference>
<evidence type="ECO:0000256" key="1">
    <source>
        <dbReference type="ARBA" id="ARBA00008428"/>
    </source>
</evidence>
<dbReference type="RefSeq" id="WP_153116532.1">
    <property type="nucleotide sequence ID" value="NZ_JACIGE010000006.1"/>
</dbReference>
<dbReference type="Pfam" id="PF03796">
    <property type="entry name" value="DnaB_C"/>
    <property type="match status" value="1"/>
</dbReference>
<dbReference type="InterPro" id="IPR007692">
    <property type="entry name" value="DNA_helicase_DnaB"/>
</dbReference>
<evidence type="ECO:0000256" key="2">
    <source>
        <dbReference type="ARBA" id="ARBA00022515"/>
    </source>
</evidence>
<evidence type="ECO:0000313" key="15">
    <source>
        <dbReference type="EMBL" id="MBB4247600.1"/>
    </source>
</evidence>
<keyword evidence="4 13" id="KW-0547">Nucleotide-binding</keyword>
<dbReference type="InterPro" id="IPR007694">
    <property type="entry name" value="DNA_helicase_DnaB-like_C"/>
</dbReference>
<evidence type="ECO:0000256" key="7">
    <source>
        <dbReference type="ARBA" id="ARBA00022840"/>
    </source>
</evidence>
<dbReference type="Gene3D" id="1.10.860.10">
    <property type="entry name" value="DNAb Helicase, Chain A"/>
    <property type="match status" value="1"/>
</dbReference>